<dbReference type="PANTHER" id="PTHR42939:SF1">
    <property type="entry name" value="ABC TRANSPORTER ATP-BINDING PROTEIN ALBC-RELATED"/>
    <property type="match status" value="1"/>
</dbReference>
<dbReference type="PANTHER" id="PTHR42939">
    <property type="entry name" value="ABC TRANSPORTER ATP-BINDING PROTEIN ALBC-RELATED"/>
    <property type="match status" value="1"/>
</dbReference>
<keyword evidence="1" id="KW-0813">Transport</keyword>
<feature type="region of interest" description="Disordered" evidence="4">
    <location>
        <begin position="302"/>
        <end position="329"/>
    </location>
</feature>
<dbReference type="CDD" id="cd03230">
    <property type="entry name" value="ABC_DR_subfamily_A"/>
    <property type="match status" value="1"/>
</dbReference>
<keyword evidence="2" id="KW-0547">Nucleotide-binding</keyword>
<organism evidence="6 7">
    <name type="scientific">Streptomyces stramineus</name>
    <dbReference type="NCBI Taxonomy" id="173861"/>
    <lineage>
        <taxon>Bacteria</taxon>
        <taxon>Bacillati</taxon>
        <taxon>Actinomycetota</taxon>
        <taxon>Actinomycetes</taxon>
        <taxon>Kitasatosporales</taxon>
        <taxon>Streptomycetaceae</taxon>
        <taxon>Streptomyces</taxon>
    </lineage>
</organism>
<dbReference type="Proteomes" id="UP001499895">
    <property type="component" value="Unassembled WGS sequence"/>
</dbReference>
<evidence type="ECO:0000256" key="4">
    <source>
        <dbReference type="SAM" id="MobiDB-lite"/>
    </source>
</evidence>
<dbReference type="InterPro" id="IPR003593">
    <property type="entry name" value="AAA+_ATPase"/>
</dbReference>
<dbReference type="Gene3D" id="3.40.50.300">
    <property type="entry name" value="P-loop containing nucleotide triphosphate hydrolases"/>
    <property type="match status" value="1"/>
</dbReference>
<evidence type="ECO:0000256" key="3">
    <source>
        <dbReference type="ARBA" id="ARBA00022840"/>
    </source>
</evidence>
<proteinExistence type="predicted"/>
<dbReference type="InterPro" id="IPR003439">
    <property type="entry name" value="ABC_transporter-like_ATP-bd"/>
</dbReference>
<dbReference type="InterPro" id="IPR017871">
    <property type="entry name" value="ABC_transporter-like_CS"/>
</dbReference>
<dbReference type="PROSITE" id="PS00211">
    <property type="entry name" value="ABC_TRANSPORTER_1"/>
    <property type="match status" value="1"/>
</dbReference>
<dbReference type="EMBL" id="BAAAHB010000136">
    <property type="protein sequence ID" value="GAA0493647.1"/>
    <property type="molecule type" value="Genomic_DNA"/>
</dbReference>
<dbReference type="Pfam" id="PF00005">
    <property type="entry name" value="ABC_tran"/>
    <property type="match status" value="1"/>
</dbReference>
<dbReference type="SMART" id="SM00382">
    <property type="entry name" value="AAA"/>
    <property type="match status" value="1"/>
</dbReference>
<evidence type="ECO:0000256" key="1">
    <source>
        <dbReference type="ARBA" id="ARBA00022448"/>
    </source>
</evidence>
<dbReference type="GO" id="GO:0005524">
    <property type="term" value="F:ATP binding"/>
    <property type="evidence" value="ECO:0007669"/>
    <property type="project" value="UniProtKB-KW"/>
</dbReference>
<dbReference type="SUPFAM" id="SSF52540">
    <property type="entry name" value="P-loop containing nucleoside triphosphate hydrolases"/>
    <property type="match status" value="1"/>
</dbReference>
<evidence type="ECO:0000259" key="5">
    <source>
        <dbReference type="PROSITE" id="PS50893"/>
    </source>
</evidence>
<protein>
    <submittedName>
        <fullName evidence="6">ABC transporter ATP-binding protein</fullName>
    </submittedName>
</protein>
<evidence type="ECO:0000313" key="7">
    <source>
        <dbReference type="Proteomes" id="UP001499895"/>
    </source>
</evidence>
<evidence type="ECO:0000313" key="6">
    <source>
        <dbReference type="EMBL" id="GAA0493647.1"/>
    </source>
</evidence>
<dbReference type="PROSITE" id="PS50893">
    <property type="entry name" value="ABC_TRANSPORTER_2"/>
    <property type="match status" value="1"/>
</dbReference>
<dbReference type="InterPro" id="IPR051782">
    <property type="entry name" value="ABC_Transporter_VariousFunc"/>
</dbReference>
<dbReference type="RefSeq" id="WP_425581675.1">
    <property type="nucleotide sequence ID" value="NZ_BAAAHB010000136.1"/>
</dbReference>
<accession>A0ABN1BAF0</accession>
<reference evidence="6 7" key="1">
    <citation type="journal article" date="2019" name="Int. J. Syst. Evol. Microbiol.">
        <title>The Global Catalogue of Microorganisms (GCM) 10K type strain sequencing project: providing services to taxonomists for standard genome sequencing and annotation.</title>
        <authorList>
            <consortium name="The Broad Institute Genomics Platform"/>
            <consortium name="The Broad Institute Genome Sequencing Center for Infectious Disease"/>
            <person name="Wu L."/>
            <person name="Ma J."/>
        </authorList>
    </citation>
    <scope>NUCLEOTIDE SEQUENCE [LARGE SCALE GENOMIC DNA]</scope>
    <source>
        <strain evidence="6 7">JCM 10649</strain>
    </source>
</reference>
<evidence type="ECO:0000256" key="2">
    <source>
        <dbReference type="ARBA" id="ARBA00022741"/>
    </source>
</evidence>
<feature type="compositionally biased region" description="Basic and acidic residues" evidence="4">
    <location>
        <begin position="305"/>
        <end position="316"/>
    </location>
</feature>
<name>A0ABN1BAF0_9ACTN</name>
<sequence length="329" mass="34729">MGGMTSAGGSRWAVEVRGLGKRYRRRWAVRECAFRLPAGTVCGLVGPNGSGKSTLLSMIAGLVPPTTGSVRLRGAPAGAPVDSAFLAQDKPLFPRFTVEETLRLGEELNPRWDQAVAERIVRSGAIPLHARVGALSGGQRSRVALALAFGKRPGLLLLDEPMADLDPLAAHELAGLLMAEAAEQGTTVLMSSHQLSDVATMCDQLVVLGEGRVRLAGEIDALLASHRLVTGAHLVEGVPPGIARHTVVESRTVGRQFTALIRPHGPVEGEWKVAEPTLEEVLLAHLRSPGTPPLLTVGARVDAAPTEKADAAHPENTENTENAEEESAI</sequence>
<comment type="caution">
    <text evidence="6">The sequence shown here is derived from an EMBL/GenBank/DDBJ whole genome shotgun (WGS) entry which is preliminary data.</text>
</comment>
<gene>
    <name evidence="6" type="ORF">GCM10009544_62490</name>
</gene>
<keyword evidence="7" id="KW-1185">Reference proteome</keyword>
<feature type="domain" description="ABC transporter" evidence="5">
    <location>
        <begin position="14"/>
        <end position="235"/>
    </location>
</feature>
<dbReference type="InterPro" id="IPR027417">
    <property type="entry name" value="P-loop_NTPase"/>
</dbReference>
<keyword evidence="3 6" id="KW-0067">ATP-binding</keyword>